<keyword evidence="1" id="KW-0812">Transmembrane</keyword>
<dbReference type="EMBL" id="DSXI01000660">
    <property type="protein sequence ID" value="HGS06251.1"/>
    <property type="molecule type" value="Genomic_DNA"/>
</dbReference>
<name>A0A7V4GA89_9BACT</name>
<dbReference type="Pfam" id="PF06210">
    <property type="entry name" value="DUF1003"/>
    <property type="match status" value="1"/>
</dbReference>
<reference evidence="2" key="1">
    <citation type="journal article" date="2020" name="mSystems">
        <title>Genome- and Community-Level Interaction Insights into Carbon Utilization and Element Cycling Functions of Hydrothermarchaeota in Hydrothermal Sediment.</title>
        <authorList>
            <person name="Zhou Z."/>
            <person name="Liu Y."/>
            <person name="Xu W."/>
            <person name="Pan J."/>
            <person name="Luo Z.H."/>
            <person name="Li M."/>
        </authorList>
    </citation>
    <scope>NUCLEOTIDE SEQUENCE [LARGE SCALE GENOMIC DNA]</scope>
    <source>
        <strain evidence="2">SpSt-548</strain>
    </source>
</reference>
<dbReference type="InterPro" id="IPR010406">
    <property type="entry name" value="DUF1003"/>
</dbReference>
<proteinExistence type="predicted"/>
<keyword evidence="1" id="KW-0472">Membrane</keyword>
<organism evidence="2">
    <name type="scientific">Desulfobacca acetoxidans</name>
    <dbReference type="NCBI Taxonomy" id="60893"/>
    <lineage>
        <taxon>Bacteria</taxon>
        <taxon>Pseudomonadati</taxon>
        <taxon>Thermodesulfobacteriota</taxon>
        <taxon>Desulfobaccia</taxon>
        <taxon>Desulfobaccales</taxon>
        <taxon>Desulfobaccaceae</taxon>
        <taxon>Desulfobacca</taxon>
    </lineage>
</organism>
<dbReference type="AlphaFoldDB" id="A0A7V4GA89"/>
<accession>A0A7V4GA89</accession>
<feature type="transmembrane region" description="Helical" evidence="1">
    <location>
        <begin position="140"/>
        <end position="163"/>
    </location>
</feature>
<dbReference type="PANTHER" id="PTHR41386">
    <property type="entry name" value="INTEGRAL MEMBRANE PROTEIN-RELATED"/>
    <property type="match status" value="1"/>
</dbReference>
<evidence type="ECO:0000256" key="1">
    <source>
        <dbReference type="SAM" id="Phobius"/>
    </source>
</evidence>
<dbReference type="PANTHER" id="PTHR41386:SF1">
    <property type="entry name" value="MEMBRANE PROTEIN"/>
    <property type="match status" value="1"/>
</dbReference>
<protein>
    <submittedName>
        <fullName evidence="2">DUF1003 domain-containing protein</fullName>
    </submittedName>
</protein>
<gene>
    <name evidence="2" type="ORF">ENT08_11065</name>
</gene>
<comment type="caution">
    <text evidence="2">The sequence shown here is derived from an EMBL/GenBank/DDBJ whole genome shotgun (WGS) entry which is preliminary data.</text>
</comment>
<evidence type="ECO:0000313" key="2">
    <source>
        <dbReference type="EMBL" id="HGS06251.1"/>
    </source>
</evidence>
<sequence>MNAIKCQVCRKNFTMDEVMKAELLEEPIVQMIREKHPEWSSEGFICLADLYLFRARYVAEILKKSSQEIYDLEKEMGKEEQVLSVNINKEFDSRLTLGERLADGLAKFGGSWLFIGSFMAMMVIWMGINSFVLIEKAFDPFPFILLNLALSCLAALQAPVIMMSQNRQEAKDRLRSELDYEINLKAEVEIRKLHERMDHLLMHQWQRLMDIQQLQVHLMEEISQRSIKKQ</sequence>
<keyword evidence="1" id="KW-1133">Transmembrane helix</keyword>
<feature type="transmembrane region" description="Helical" evidence="1">
    <location>
        <begin position="112"/>
        <end position="134"/>
    </location>
</feature>